<name>A0ABR1EIB0_NECAM</name>
<evidence type="ECO:0000256" key="1">
    <source>
        <dbReference type="SAM" id="Coils"/>
    </source>
</evidence>
<dbReference type="Proteomes" id="UP001303046">
    <property type="component" value="Unassembled WGS sequence"/>
</dbReference>
<keyword evidence="3" id="KW-1185">Reference proteome</keyword>
<keyword evidence="1" id="KW-0175">Coiled coil</keyword>
<comment type="caution">
    <text evidence="2">The sequence shown here is derived from an EMBL/GenBank/DDBJ whole genome shotgun (WGS) entry which is preliminary data.</text>
</comment>
<sequence>MTICTYNACTLASDAASEELIMRSRKVNTVYDTGEELFSGICDSRGVAGVGPRQHEDGNEHRFFRTTYNPNRTFTDEKMRFNATLAIFAAYAPISSYEEEEVEAFCMDLEKFYREDHIFYKVIIGDFNAKIGPRSTPEKLRIYAGRGSRPVNGAVLNFTMPSSLKDLRDGLTVMLKFYAGPNHCLLRERLILPKRRKAERAKTTLLTGISSLPKPAFGKIPQWITLAKCTIGSLKTLELICQRKELRVRKALQTNIDRELFASLVGFWKDTVMDNVDDEYERLVEHLHDCTSKAKSFKTTKSPLSPKTLADTEATNEDLKERRAEVLAEAARQSIRYANRNFANRKTTMTALWTPDRTTTAFRRRRRTSCIRRVNGDKKGYLQDIDNYRPIWLLFVICKLFTRVMLNRIERTKTEREGQPCEQAGFRKGVSTIDHIRTVETEAVMEGLNNQGVPPPCIKILRELYSNFMSKFSPLYNDAIINVKRGVRQGIANFPQNIQCHYRERDARIGMK</sequence>
<evidence type="ECO:0000313" key="3">
    <source>
        <dbReference type="Proteomes" id="UP001303046"/>
    </source>
</evidence>
<accession>A0ABR1EIB0</accession>
<reference evidence="2 3" key="1">
    <citation type="submission" date="2023-08" db="EMBL/GenBank/DDBJ databases">
        <title>A Necator americanus chromosomal reference genome.</title>
        <authorList>
            <person name="Ilik V."/>
            <person name="Petrzelkova K.J."/>
            <person name="Pardy F."/>
            <person name="Fuh T."/>
            <person name="Niatou-Singa F.S."/>
            <person name="Gouil Q."/>
            <person name="Baker L."/>
            <person name="Ritchie M.E."/>
            <person name="Jex A.R."/>
            <person name="Gazzola D."/>
            <person name="Li H."/>
            <person name="Toshio Fujiwara R."/>
            <person name="Zhan B."/>
            <person name="Aroian R.V."/>
            <person name="Pafco B."/>
            <person name="Schwarz E.M."/>
        </authorList>
    </citation>
    <scope>NUCLEOTIDE SEQUENCE [LARGE SCALE GENOMIC DNA]</scope>
    <source>
        <strain evidence="2 3">Aroian</strain>
        <tissue evidence="2">Whole animal</tissue>
    </source>
</reference>
<dbReference type="EMBL" id="JAVFWL010000006">
    <property type="protein sequence ID" value="KAK6762105.1"/>
    <property type="molecule type" value="Genomic_DNA"/>
</dbReference>
<evidence type="ECO:0000313" key="2">
    <source>
        <dbReference type="EMBL" id="KAK6762105.1"/>
    </source>
</evidence>
<protein>
    <recommendedName>
        <fullName evidence="4">Reverse transcriptase domain-containing protein</fullName>
    </recommendedName>
</protein>
<feature type="coiled-coil region" evidence="1">
    <location>
        <begin position="309"/>
        <end position="336"/>
    </location>
</feature>
<gene>
    <name evidence="2" type="primary">Necator_chrX.g23155</name>
    <name evidence="2" type="ORF">RB195_022992</name>
</gene>
<organism evidence="2 3">
    <name type="scientific">Necator americanus</name>
    <name type="common">Human hookworm</name>
    <dbReference type="NCBI Taxonomy" id="51031"/>
    <lineage>
        <taxon>Eukaryota</taxon>
        <taxon>Metazoa</taxon>
        <taxon>Ecdysozoa</taxon>
        <taxon>Nematoda</taxon>
        <taxon>Chromadorea</taxon>
        <taxon>Rhabditida</taxon>
        <taxon>Rhabditina</taxon>
        <taxon>Rhabditomorpha</taxon>
        <taxon>Strongyloidea</taxon>
        <taxon>Ancylostomatidae</taxon>
        <taxon>Bunostominae</taxon>
        <taxon>Necator</taxon>
    </lineage>
</organism>
<proteinExistence type="predicted"/>
<evidence type="ECO:0008006" key="4">
    <source>
        <dbReference type="Google" id="ProtNLM"/>
    </source>
</evidence>